<evidence type="ECO:0000313" key="3">
    <source>
        <dbReference type="Proteomes" id="UP001470230"/>
    </source>
</evidence>
<sequence length="283" mass="32716">MSDQKRWVAYQVEDPSKEKPPGAVRIMCMSDTHTKHSDIPKESIFPADIAIHAGDFTMYGKRSEVISFRDWFKQLPTQHKILIAGNHDLSFDEQMRDELKNVFVLRGYTEPPELSKKEIYCPEITYVEDSVVDLMGIKFYCSPRSPHINKFCFPTKLENKGKEWAKIDNNFDVVVTHSPPSGVFDFDIRDGQFGDPYLALKIQECKTPLHIFGHTHCCTGSYRHGNTLYVNAAIVDINNNYNCPPLYIDLIKSDEKFEEPDHYFSLPELIDISFYRNTINTFN</sequence>
<dbReference type="InterPro" id="IPR051693">
    <property type="entry name" value="UPF0046_metallophosphoest"/>
</dbReference>
<dbReference type="PANTHER" id="PTHR12905">
    <property type="entry name" value="METALLOPHOSPHOESTERASE"/>
    <property type="match status" value="1"/>
</dbReference>
<comment type="caution">
    <text evidence="2">The sequence shown here is derived from an EMBL/GenBank/DDBJ whole genome shotgun (WGS) entry which is preliminary data.</text>
</comment>
<dbReference type="Pfam" id="PF00149">
    <property type="entry name" value="Metallophos"/>
    <property type="match status" value="1"/>
</dbReference>
<gene>
    <name evidence="2" type="ORF">M9Y10_042632</name>
</gene>
<protein>
    <submittedName>
        <fullName evidence="2">Metallophosphoesterase mpped2</fullName>
    </submittedName>
</protein>
<dbReference type="InterPro" id="IPR004843">
    <property type="entry name" value="Calcineurin-like_PHP"/>
</dbReference>
<reference evidence="2 3" key="1">
    <citation type="submission" date="2024-04" db="EMBL/GenBank/DDBJ databases">
        <title>Tritrichomonas musculus Genome.</title>
        <authorList>
            <person name="Alves-Ferreira E."/>
            <person name="Grigg M."/>
            <person name="Lorenzi H."/>
            <person name="Galac M."/>
        </authorList>
    </citation>
    <scope>NUCLEOTIDE SEQUENCE [LARGE SCALE GENOMIC DNA]</scope>
    <source>
        <strain evidence="2 3">EAF2021</strain>
    </source>
</reference>
<feature type="domain" description="Calcineurin-like phosphoesterase" evidence="1">
    <location>
        <begin position="25"/>
        <end position="218"/>
    </location>
</feature>
<keyword evidence="3" id="KW-1185">Reference proteome</keyword>
<accession>A0ABR2JXI5</accession>
<proteinExistence type="predicted"/>
<dbReference type="Gene3D" id="3.60.21.10">
    <property type="match status" value="1"/>
</dbReference>
<dbReference type="PANTHER" id="PTHR12905:SF0">
    <property type="entry name" value="CALCINEURIN-LIKE PHOSPHOESTERASE DOMAIN-CONTAINING PROTEIN"/>
    <property type="match status" value="1"/>
</dbReference>
<dbReference type="InterPro" id="IPR029052">
    <property type="entry name" value="Metallo-depent_PP-like"/>
</dbReference>
<name>A0ABR2JXI5_9EUKA</name>
<dbReference type="EMBL" id="JAPFFF010000008">
    <property type="protein sequence ID" value="KAK8883538.1"/>
    <property type="molecule type" value="Genomic_DNA"/>
</dbReference>
<organism evidence="2 3">
    <name type="scientific">Tritrichomonas musculus</name>
    <dbReference type="NCBI Taxonomy" id="1915356"/>
    <lineage>
        <taxon>Eukaryota</taxon>
        <taxon>Metamonada</taxon>
        <taxon>Parabasalia</taxon>
        <taxon>Tritrichomonadida</taxon>
        <taxon>Tritrichomonadidae</taxon>
        <taxon>Tritrichomonas</taxon>
    </lineage>
</organism>
<dbReference type="SUPFAM" id="SSF56300">
    <property type="entry name" value="Metallo-dependent phosphatases"/>
    <property type="match status" value="1"/>
</dbReference>
<evidence type="ECO:0000259" key="1">
    <source>
        <dbReference type="Pfam" id="PF00149"/>
    </source>
</evidence>
<dbReference type="Proteomes" id="UP001470230">
    <property type="component" value="Unassembled WGS sequence"/>
</dbReference>
<evidence type="ECO:0000313" key="2">
    <source>
        <dbReference type="EMBL" id="KAK8883538.1"/>
    </source>
</evidence>
<dbReference type="CDD" id="cd07379">
    <property type="entry name" value="MPP_239FB"/>
    <property type="match status" value="1"/>
</dbReference>